<dbReference type="GO" id="GO:1901747">
    <property type="term" value="P:prephenate(2-) biosynthetic process"/>
    <property type="evidence" value="ECO:0007669"/>
    <property type="project" value="UniProtKB-ARBA"/>
</dbReference>
<feature type="domain" description="Chorismate mutase" evidence="8">
    <location>
        <begin position="203"/>
        <end position="311"/>
    </location>
</feature>
<dbReference type="GO" id="GO:0004106">
    <property type="term" value="F:chorismate mutase activity"/>
    <property type="evidence" value="ECO:0007669"/>
    <property type="project" value="UniProtKB-UniRule"/>
</dbReference>
<organism evidence="9 10">
    <name type="scientific">Salix koriyanagi</name>
    <dbReference type="NCBI Taxonomy" id="2511006"/>
    <lineage>
        <taxon>Eukaryota</taxon>
        <taxon>Viridiplantae</taxon>
        <taxon>Streptophyta</taxon>
        <taxon>Embryophyta</taxon>
        <taxon>Tracheophyta</taxon>
        <taxon>Spermatophyta</taxon>
        <taxon>Magnoliopsida</taxon>
        <taxon>eudicotyledons</taxon>
        <taxon>Gunneridae</taxon>
        <taxon>Pentapetalae</taxon>
        <taxon>rosids</taxon>
        <taxon>fabids</taxon>
        <taxon>Malpighiales</taxon>
        <taxon>Salicaceae</taxon>
        <taxon>Saliceae</taxon>
        <taxon>Salix</taxon>
    </lineage>
</organism>
<dbReference type="AlphaFoldDB" id="A0A9Q0WSK2"/>
<gene>
    <name evidence="9" type="ORF">OIU74_018555</name>
</gene>
<reference evidence="9" key="2">
    <citation type="journal article" date="2023" name="Int. J. Mol. Sci.">
        <title>De Novo Assembly and Annotation of 11 Diverse Shrub Willow (Salix) Genomes Reveals Novel Gene Organization in Sex-Linked Regions.</title>
        <authorList>
            <person name="Hyden B."/>
            <person name="Feng K."/>
            <person name="Yates T.B."/>
            <person name="Jawdy S."/>
            <person name="Cereghino C."/>
            <person name="Smart L.B."/>
            <person name="Muchero W."/>
        </authorList>
    </citation>
    <scope>NUCLEOTIDE SEQUENCE</scope>
    <source>
        <tissue evidence="9">Shoot tip</tissue>
    </source>
</reference>
<dbReference type="GO" id="GO:0042803">
    <property type="term" value="F:protein homodimerization activity"/>
    <property type="evidence" value="ECO:0007669"/>
    <property type="project" value="UniProtKB-ARBA"/>
</dbReference>
<evidence type="ECO:0000256" key="1">
    <source>
        <dbReference type="ARBA" id="ARBA00000824"/>
    </source>
</evidence>
<keyword evidence="10" id="KW-1185">Reference proteome</keyword>
<dbReference type="InterPro" id="IPR008238">
    <property type="entry name" value="Chorismate_mutase_AroQ_euk"/>
</dbReference>
<dbReference type="GO" id="GO:0046417">
    <property type="term" value="P:chorismate metabolic process"/>
    <property type="evidence" value="ECO:0007669"/>
    <property type="project" value="InterPro"/>
</dbReference>
<evidence type="ECO:0000256" key="2">
    <source>
        <dbReference type="ARBA" id="ARBA00004817"/>
    </source>
</evidence>
<dbReference type="EC" id="5.4.99.5" evidence="3 7"/>
<dbReference type="PROSITE" id="PS51257">
    <property type="entry name" value="PROKAR_LIPOPROTEIN"/>
    <property type="match status" value="1"/>
</dbReference>
<reference evidence="9" key="1">
    <citation type="submission" date="2022-11" db="EMBL/GenBank/DDBJ databases">
        <authorList>
            <person name="Hyden B.L."/>
            <person name="Feng K."/>
            <person name="Yates T."/>
            <person name="Jawdy S."/>
            <person name="Smart L.B."/>
            <person name="Muchero W."/>
        </authorList>
    </citation>
    <scope>NUCLEOTIDE SEQUENCE</scope>
    <source>
        <tissue evidence="9">Shoot tip</tissue>
    </source>
</reference>
<dbReference type="PANTHER" id="PTHR21145:SF15">
    <property type="entry name" value="CHORISMATE MUTASE 3, CHLOROPLASTIC"/>
    <property type="match status" value="1"/>
</dbReference>
<evidence type="ECO:0000256" key="6">
    <source>
        <dbReference type="ARBA" id="ARBA00023235"/>
    </source>
</evidence>
<evidence type="ECO:0000256" key="3">
    <source>
        <dbReference type="ARBA" id="ARBA00012404"/>
    </source>
</evidence>
<keyword evidence="5 7" id="KW-0057">Aromatic amino acid biosynthesis</keyword>
<dbReference type="Proteomes" id="UP001151752">
    <property type="component" value="Chromosome 10"/>
</dbReference>
<sequence length="320" mass="36183">MECKLLNVVAFASISCLKTPSYLPPRSYFAHHQPNTLKFLQSKSGANEHHPLQAPSSSRTRYAKERVGSSQTLTLDAIRKSLILQEDSIIFNLLLRAQYAYNANTYNDGALCIGSFHGSLVKFIAKETEKLHAQAGRYRSPDEHPFFPENLPPSMLLPSQHPKVLHPCADSININEMVWNMYFTDLLPKLAKAGDDDNCGSAAVCDTVCLQALSRRIHYGKFVAEAKFQESTAEYEAAIKVQDRARLMELLTYETVEAAVKKRVEMKTRKYGQEGSITQQEGAADPIYKVEPHLVAQLYEDWIMPLTKEVEVEYLLRRLD</sequence>
<dbReference type="Pfam" id="PF01817">
    <property type="entry name" value="CM_2"/>
    <property type="match status" value="1"/>
</dbReference>
<keyword evidence="6 7" id="KW-0413">Isomerase</keyword>
<evidence type="ECO:0000259" key="8">
    <source>
        <dbReference type="Pfam" id="PF01817"/>
    </source>
</evidence>
<dbReference type="EMBL" id="JAPFFM010000002">
    <property type="protein sequence ID" value="KAJ6772357.1"/>
    <property type="molecule type" value="Genomic_DNA"/>
</dbReference>
<dbReference type="GO" id="GO:0005737">
    <property type="term" value="C:cytoplasm"/>
    <property type="evidence" value="ECO:0007669"/>
    <property type="project" value="TreeGrafter"/>
</dbReference>
<dbReference type="PANTHER" id="PTHR21145">
    <property type="entry name" value="CHORISMATE MUTASE"/>
    <property type="match status" value="1"/>
</dbReference>
<comment type="caution">
    <text evidence="9">The sequence shown here is derived from an EMBL/GenBank/DDBJ whole genome shotgun (WGS) entry which is preliminary data.</text>
</comment>
<proteinExistence type="predicted"/>
<comment type="pathway">
    <text evidence="2">Metabolic intermediate biosynthesis; prephenate biosynthesis; prephenate from chorismate: step 1/1.</text>
</comment>
<evidence type="ECO:0000256" key="7">
    <source>
        <dbReference type="PIRNR" id="PIRNR017318"/>
    </source>
</evidence>
<dbReference type="Gene3D" id="1.10.590.10">
    <property type="entry name" value="Chorismate mutase, AroQ class superfamily, eukaryotic"/>
    <property type="match status" value="1"/>
</dbReference>
<dbReference type="InterPro" id="IPR037039">
    <property type="entry name" value="CM_AroQ_sf_eucaryotic"/>
</dbReference>
<dbReference type="SUPFAM" id="SSF48600">
    <property type="entry name" value="Chorismate mutase II"/>
    <property type="match status" value="1"/>
</dbReference>
<evidence type="ECO:0000256" key="4">
    <source>
        <dbReference type="ARBA" id="ARBA00022605"/>
    </source>
</evidence>
<keyword evidence="4 7" id="KW-0028">Amino-acid biosynthesis</keyword>
<dbReference type="GO" id="GO:0008652">
    <property type="term" value="P:amino acid biosynthetic process"/>
    <property type="evidence" value="ECO:0007669"/>
    <property type="project" value="UniProtKB-KW"/>
</dbReference>
<name>A0A9Q0WSK2_9ROSI</name>
<comment type="catalytic activity">
    <reaction evidence="1 7">
        <text>chorismate = prephenate</text>
        <dbReference type="Rhea" id="RHEA:13897"/>
        <dbReference type="ChEBI" id="CHEBI:29748"/>
        <dbReference type="ChEBI" id="CHEBI:29934"/>
        <dbReference type="EC" id="5.4.99.5"/>
    </reaction>
</comment>
<evidence type="ECO:0000256" key="5">
    <source>
        <dbReference type="ARBA" id="ARBA00023141"/>
    </source>
</evidence>
<protein>
    <recommendedName>
        <fullName evidence="3 7">Chorismate mutase</fullName>
        <ecNumber evidence="3 7">5.4.99.5</ecNumber>
    </recommendedName>
</protein>
<dbReference type="FunFam" id="1.10.590.10:FF:000001">
    <property type="entry name" value="Chorismate mutase"/>
    <property type="match status" value="1"/>
</dbReference>
<dbReference type="PIRSF" id="PIRSF017318">
    <property type="entry name" value="Chor_mut_AroQ_eu"/>
    <property type="match status" value="1"/>
</dbReference>
<dbReference type="NCBIfam" id="TIGR01802">
    <property type="entry name" value="CM_pl-yst"/>
    <property type="match status" value="1"/>
</dbReference>
<dbReference type="InterPro" id="IPR036263">
    <property type="entry name" value="Chorismate_II_sf"/>
</dbReference>
<dbReference type="InterPro" id="IPR002701">
    <property type="entry name" value="CM_II_prokaryot"/>
</dbReference>
<accession>A0A9Q0WSK2</accession>
<dbReference type="PROSITE" id="PS51169">
    <property type="entry name" value="CHORISMATE_MUT_3"/>
    <property type="match status" value="1"/>
</dbReference>
<evidence type="ECO:0000313" key="9">
    <source>
        <dbReference type="EMBL" id="KAJ6772357.1"/>
    </source>
</evidence>
<dbReference type="GO" id="GO:0009073">
    <property type="term" value="P:aromatic amino acid family biosynthetic process"/>
    <property type="evidence" value="ECO:0007669"/>
    <property type="project" value="UniProtKB-UniRule"/>
</dbReference>
<evidence type="ECO:0000313" key="10">
    <source>
        <dbReference type="Proteomes" id="UP001151752"/>
    </source>
</evidence>